<evidence type="ECO:0008006" key="4">
    <source>
        <dbReference type="Google" id="ProtNLM"/>
    </source>
</evidence>
<keyword evidence="3" id="KW-1185">Reference proteome</keyword>
<evidence type="ECO:0000313" key="2">
    <source>
        <dbReference type="EMBL" id="GAA2332240.1"/>
    </source>
</evidence>
<dbReference type="Proteomes" id="UP001501444">
    <property type="component" value="Unassembled WGS sequence"/>
</dbReference>
<name>A0ABN3FKE2_9ACTN</name>
<dbReference type="InterPro" id="IPR013762">
    <property type="entry name" value="Integrase-like_cat_sf"/>
</dbReference>
<dbReference type="EMBL" id="BAAARV010000007">
    <property type="protein sequence ID" value="GAA2332240.1"/>
    <property type="molecule type" value="Genomic_DNA"/>
</dbReference>
<evidence type="ECO:0000313" key="3">
    <source>
        <dbReference type="Proteomes" id="UP001501444"/>
    </source>
</evidence>
<dbReference type="SUPFAM" id="SSF56349">
    <property type="entry name" value="DNA breaking-rejoining enzymes"/>
    <property type="match status" value="1"/>
</dbReference>
<sequence>MAADGHAPDGRLFFVPGHGDKPVSKWTYNNAWRRTRKAVLTPAQLRTPLAARPCDLRHAIVSLWLNAGVPATQVAEWAGHSVHVLLRVYAKFIEGQEGIARRRIGDALGVDHDEHPEA</sequence>
<accession>A0ABN3FKE2</accession>
<evidence type="ECO:0000256" key="1">
    <source>
        <dbReference type="ARBA" id="ARBA00023172"/>
    </source>
</evidence>
<dbReference type="InterPro" id="IPR011010">
    <property type="entry name" value="DNA_brk_join_enz"/>
</dbReference>
<keyword evidence="1" id="KW-0233">DNA recombination</keyword>
<dbReference type="Gene3D" id="1.10.443.10">
    <property type="entry name" value="Intergrase catalytic core"/>
    <property type="match status" value="1"/>
</dbReference>
<dbReference type="RefSeq" id="WP_344611127.1">
    <property type="nucleotide sequence ID" value="NZ_BAAARV010000007.1"/>
</dbReference>
<organism evidence="2 3">
    <name type="scientific">Dactylosporangium salmoneum</name>
    <dbReference type="NCBI Taxonomy" id="53361"/>
    <lineage>
        <taxon>Bacteria</taxon>
        <taxon>Bacillati</taxon>
        <taxon>Actinomycetota</taxon>
        <taxon>Actinomycetes</taxon>
        <taxon>Micromonosporales</taxon>
        <taxon>Micromonosporaceae</taxon>
        <taxon>Dactylosporangium</taxon>
    </lineage>
</organism>
<reference evidence="2 3" key="1">
    <citation type="journal article" date="2019" name="Int. J. Syst. Evol. Microbiol.">
        <title>The Global Catalogue of Microorganisms (GCM) 10K type strain sequencing project: providing services to taxonomists for standard genome sequencing and annotation.</title>
        <authorList>
            <consortium name="The Broad Institute Genomics Platform"/>
            <consortium name="The Broad Institute Genome Sequencing Center for Infectious Disease"/>
            <person name="Wu L."/>
            <person name="Ma J."/>
        </authorList>
    </citation>
    <scope>NUCLEOTIDE SEQUENCE [LARGE SCALE GENOMIC DNA]</scope>
    <source>
        <strain evidence="2 3">JCM 3272</strain>
    </source>
</reference>
<gene>
    <name evidence="2" type="ORF">GCM10010170_011100</name>
</gene>
<comment type="caution">
    <text evidence="2">The sequence shown here is derived from an EMBL/GenBank/DDBJ whole genome shotgun (WGS) entry which is preliminary data.</text>
</comment>
<protein>
    <recommendedName>
        <fullName evidence="4">Integrase</fullName>
    </recommendedName>
</protein>
<proteinExistence type="predicted"/>